<comment type="caution">
    <text evidence="1">The sequence shown here is derived from an EMBL/GenBank/DDBJ whole genome shotgun (WGS) entry which is preliminary data.</text>
</comment>
<dbReference type="EMBL" id="SODV01000001">
    <property type="protein sequence ID" value="TDX01337.1"/>
    <property type="molecule type" value="Genomic_DNA"/>
</dbReference>
<dbReference type="Pfam" id="PF04074">
    <property type="entry name" value="DUF386"/>
    <property type="match status" value="1"/>
</dbReference>
<gene>
    <name evidence="1" type="ORF">EDB95_2370</name>
</gene>
<dbReference type="PANTHER" id="PTHR34986">
    <property type="entry name" value="EVOLVED BETA-GALACTOSIDASE SUBUNIT BETA"/>
    <property type="match status" value="1"/>
</dbReference>
<sequence>MILDYLDRASTYKGLDEPFQKAFAWLRQTDLGTLPKGRYDIEGDRVFAMVNEYETVDPQGQKMESHRVHIDLQYMARGTELVGHDFLRAQQPSKAYDPDTDFMLYDENPSFFSRFEEGMFAIFYPEDLHMPNIHPGEPGWVKKVVVKIKV</sequence>
<reference evidence="1 2" key="1">
    <citation type="submission" date="2019-03" db="EMBL/GenBank/DDBJ databases">
        <title>Genomic Encyclopedia of Type Strains, Phase IV (KMG-IV): sequencing the most valuable type-strain genomes for metagenomic binning, comparative biology and taxonomic classification.</title>
        <authorList>
            <person name="Goeker M."/>
        </authorList>
    </citation>
    <scope>NUCLEOTIDE SEQUENCE [LARGE SCALE GENOMIC DNA]</scope>
    <source>
        <strain evidence="1 2">DSM 100059</strain>
    </source>
</reference>
<organism evidence="1 2">
    <name type="scientific">Dinghuibacter silviterrae</name>
    <dbReference type="NCBI Taxonomy" id="1539049"/>
    <lineage>
        <taxon>Bacteria</taxon>
        <taxon>Pseudomonadati</taxon>
        <taxon>Bacteroidota</taxon>
        <taxon>Chitinophagia</taxon>
        <taxon>Chitinophagales</taxon>
        <taxon>Chitinophagaceae</taxon>
        <taxon>Dinghuibacter</taxon>
    </lineage>
</organism>
<dbReference type="Proteomes" id="UP000294498">
    <property type="component" value="Unassembled WGS sequence"/>
</dbReference>
<keyword evidence="2" id="KW-1185">Reference proteome</keyword>
<protein>
    <submittedName>
        <fullName evidence="1">YhcH/YjgK/YiaL family protein</fullName>
    </submittedName>
</protein>
<name>A0A4R8DV98_9BACT</name>
<dbReference type="SUPFAM" id="SSF51197">
    <property type="entry name" value="Clavaminate synthase-like"/>
    <property type="match status" value="1"/>
</dbReference>
<dbReference type="Gene3D" id="2.60.120.370">
    <property type="entry name" value="YhcH/YjgK/YiaL"/>
    <property type="match status" value="1"/>
</dbReference>
<accession>A0A4R8DV98</accession>
<evidence type="ECO:0000313" key="1">
    <source>
        <dbReference type="EMBL" id="TDX01337.1"/>
    </source>
</evidence>
<dbReference type="NCBIfam" id="TIGR00022">
    <property type="entry name" value="YhcH/YjgK/YiaL family protein"/>
    <property type="match status" value="1"/>
</dbReference>
<dbReference type="AlphaFoldDB" id="A0A4R8DV98"/>
<dbReference type="OrthoDB" id="9792756at2"/>
<dbReference type="GO" id="GO:0005829">
    <property type="term" value="C:cytosol"/>
    <property type="evidence" value="ECO:0007669"/>
    <property type="project" value="TreeGrafter"/>
</dbReference>
<dbReference type="InterPro" id="IPR037012">
    <property type="entry name" value="NanQ/TabA/YiaL_sf"/>
</dbReference>
<dbReference type="PANTHER" id="PTHR34986:SF1">
    <property type="entry name" value="PROTEIN YIAL"/>
    <property type="match status" value="1"/>
</dbReference>
<evidence type="ECO:0000313" key="2">
    <source>
        <dbReference type="Proteomes" id="UP000294498"/>
    </source>
</evidence>
<dbReference type="RefSeq" id="WP_133993782.1">
    <property type="nucleotide sequence ID" value="NZ_SODV01000001.1"/>
</dbReference>
<dbReference type="InterPro" id="IPR004375">
    <property type="entry name" value="NanQ/TabA/YiaL"/>
</dbReference>
<proteinExistence type="predicted"/>